<feature type="domain" description="Aminoacyl-transfer RNA synthetases class-II family profile" evidence="9">
    <location>
        <begin position="167"/>
        <end position="480"/>
    </location>
</feature>
<keyword evidence="4 7" id="KW-0067">ATP-binding</keyword>
<feature type="binding site" evidence="7">
    <location>
        <position position="403"/>
    </location>
    <ligand>
        <name>Mg(2+)</name>
        <dbReference type="ChEBI" id="CHEBI:18420"/>
        <label>1</label>
    </ligand>
</feature>
<dbReference type="GO" id="GO:0000287">
    <property type="term" value="F:magnesium ion binding"/>
    <property type="evidence" value="ECO:0007669"/>
    <property type="project" value="UniProtKB-UniRule"/>
</dbReference>
<dbReference type="InterPro" id="IPR012340">
    <property type="entry name" value="NA-bd_OB-fold"/>
</dbReference>
<keyword evidence="7" id="KW-0648">Protein biosynthesis</keyword>
<dbReference type="Gene3D" id="3.30.930.10">
    <property type="entry name" value="Bira Bifunctional Protein, Domain 2"/>
    <property type="match status" value="1"/>
</dbReference>
<dbReference type="Proteomes" id="UP000231183">
    <property type="component" value="Unassembled WGS sequence"/>
</dbReference>
<evidence type="ECO:0000256" key="3">
    <source>
        <dbReference type="ARBA" id="ARBA00022741"/>
    </source>
</evidence>
<keyword evidence="1 7" id="KW-0436">Ligase</keyword>
<accession>A0A2M6W4Z7</accession>
<keyword evidence="3 7" id="KW-0547">Nucleotide-binding</keyword>
<dbReference type="PRINTS" id="PR00982">
    <property type="entry name" value="TRNASYNTHLYS"/>
</dbReference>
<reference evidence="11" key="1">
    <citation type="submission" date="2017-09" db="EMBL/GenBank/DDBJ databases">
        <title>Depth-based differentiation of microbial function through sediment-hosted aquifers and enrichment of novel symbionts in the deep terrestrial subsurface.</title>
        <authorList>
            <person name="Probst A.J."/>
            <person name="Ladd B."/>
            <person name="Jarett J.K."/>
            <person name="Geller-Mcgrath D.E."/>
            <person name="Sieber C.M.K."/>
            <person name="Emerson J.B."/>
            <person name="Anantharaman K."/>
            <person name="Thomas B.C."/>
            <person name="Malmstrom R."/>
            <person name="Stieglmeier M."/>
            <person name="Klingl A."/>
            <person name="Woyke T."/>
            <person name="Ryan C.M."/>
            <person name="Banfield J.F."/>
        </authorList>
    </citation>
    <scope>NUCLEOTIDE SEQUENCE [LARGE SCALE GENOMIC DNA]</scope>
</reference>
<evidence type="ECO:0000256" key="7">
    <source>
        <dbReference type="HAMAP-Rule" id="MF_00252"/>
    </source>
</evidence>
<dbReference type="InterPro" id="IPR004364">
    <property type="entry name" value="Aa-tRNA-synt_II"/>
</dbReference>
<dbReference type="InterPro" id="IPR002313">
    <property type="entry name" value="Lys-tRNA-ligase_II"/>
</dbReference>
<feature type="binding site" evidence="7">
    <location>
        <position position="403"/>
    </location>
    <ligand>
        <name>Mg(2+)</name>
        <dbReference type="ChEBI" id="CHEBI:18420"/>
        <label>2</label>
    </ligand>
</feature>
<dbReference type="PANTHER" id="PTHR42918:SF15">
    <property type="entry name" value="LYSINE--TRNA LIGASE, CHLOROPLASTIC_MITOCHONDRIAL"/>
    <property type="match status" value="1"/>
</dbReference>
<dbReference type="Gene3D" id="2.40.50.140">
    <property type="entry name" value="Nucleic acid-binding proteins"/>
    <property type="match status" value="1"/>
</dbReference>
<dbReference type="EMBL" id="PFBX01000005">
    <property type="protein sequence ID" value="PIT87861.1"/>
    <property type="molecule type" value="Genomic_DNA"/>
</dbReference>
<dbReference type="InterPro" id="IPR004365">
    <property type="entry name" value="NA-bd_OB_tRNA"/>
</dbReference>
<dbReference type="EC" id="6.1.1.6" evidence="7"/>
<evidence type="ECO:0000256" key="8">
    <source>
        <dbReference type="RuleBase" id="RU000336"/>
    </source>
</evidence>
<comment type="caution">
    <text evidence="7">Lacks conserved residue(s) required for the propagation of feature annotation.</text>
</comment>
<evidence type="ECO:0000313" key="10">
    <source>
        <dbReference type="EMBL" id="PIT87861.1"/>
    </source>
</evidence>
<dbReference type="HAMAP" id="MF_00252">
    <property type="entry name" value="Lys_tRNA_synth_class2"/>
    <property type="match status" value="1"/>
</dbReference>
<dbReference type="NCBIfam" id="NF001756">
    <property type="entry name" value="PRK00484.1"/>
    <property type="match status" value="1"/>
</dbReference>
<dbReference type="NCBIfam" id="TIGR00499">
    <property type="entry name" value="lysS_bact"/>
    <property type="match status" value="1"/>
</dbReference>
<dbReference type="GO" id="GO:0005524">
    <property type="term" value="F:ATP binding"/>
    <property type="evidence" value="ECO:0007669"/>
    <property type="project" value="UniProtKB-UniRule"/>
</dbReference>
<dbReference type="PROSITE" id="PS50862">
    <property type="entry name" value="AA_TRNA_LIGASE_II"/>
    <property type="match status" value="1"/>
</dbReference>
<comment type="similarity">
    <text evidence="7">Belongs to the class-II aminoacyl-tRNA synthetase family.</text>
</comment>
<evidence type="ECO:0000313" key="11">
    <source>
        <dbReference type="Proteomes" id="UP000231183"/>
    </source>
</evidence>
<dbReference type="CDD" id="cd04322">
    <property type="entry name" value="LysRS_N"/>
    <property type="match status" value="1"/>
</dbReference>
<dbReference type="Pfam" id="PF01336">
    <property type="entry name" value="tRNA_anti-codon"/>
    <property type="match status" value="1"/>
</dbReference>
<dbReference type="AlphaFoldDB" id="A0A2M6W4Z7"/>
<sequence>MPTKQSEEQDRLKKLEEFRIQKINPYPATTGAKTSCADAQTSKPGDSLAIAGRIVLKRLMGKLCFCFLKDSSGKMQIALSEKELGKEKFKFFVKNFDLGDFVKAQGEIFVTHKGETTILVKEYTLLAKALLPLPEKFHGLTDIEARYRQRYLDLIANDSSMRSAVTRSLIVKEIRNFFDSRKFYEVETPILQSLYGGALAKPFVTHHNALDMDLYLRIAPELFLKRLVVGGFDKVYEIARCFRNEGIDNNHNPEFTQIEFYWAYADYHDLMDLVEELLPKIITSAGLKLKFKTQGQDVDFTPPYPRITMRELVKQYAKIDIEDYPDQPSIYKKAKELKIEDLDKNFGRGKIIDEIYKVYARPHIVNPIFMIDHPIELSPLAKQKTDDERYVERLQLLCVGGNELCNGFSELNDPQEQEARFKEQERLHQGGDDEAMPYDSDFITALKHGLPPTAGLGMGIDRLVKLLMDADNLKEVILFPTLKNENPIKKS</sequence>
<protein>
    <recommendedName>
        <fullName evidence="7">Lysine--tRNA ligase</fullName>
        <ecNumber evidence="7">6.1.1.6</ecNumber>
    </recommendedName>
    <alternativeName>
        <fullName evidence="7">Lysyl-tRNA synthetase</fullName>
        <shortName evidence="7">LysRS</shortName>
    </alternativeName>
</protein>
<evidence type="ECO:0000256" key="4">
    <source>
        <dbReference type="ARBA" id="ARBA00022840"/>
    </source>
</evidence>
<dbReference type="CDD" id="cd00775">
    <property type="entry name" value="LysRS_core"/>
    <property type="match status" value="1"/>
</dbReference>
<keyword evidence="7" id="KW-0963">Cytoplasm</keyword>
<dbReference type="Pfam" id="PF00152">
    <property type="entry name" value="tRNA-synt_2"/>
    <property type="match status" value="1"/>
</dbReference>
<dbReference type="InterPro" id="IPR045864">
    <property type="entry name" value="aa-tRNA-synth_II/BPL/LPL"/>
</dbReference>
<evidence type="ECO:0000256" key="1">
    <source>
        <dbReference type="ARBA" id="ARBA00022598"/>
    </source>
</evidence>
<dbReference type="InterPro" id="IPR044136">
    <property type="entry name" value="Lys-tRNA-ligase_II_N"/>
</dbReference>
<keyword evidence="2 7" id="KW-0479">Metal-binding</keyword>
<name>A0A2M6W4Z7_9BACT</name>
<comment type="subunit">
    <text evidence="7">Homodimer.</text>
</comment>
<dbReference type="GO" id="GO:0006430">
    <property type="term" value="P:lysyl-tRNA aminoacylation"/>
    <property type="evidence" value="ECO:0007669"/>
    <property type="project" value="UniProtKB-UniRule"/>
</dbReference>
<dbReference type="InterPro" id="IPR006195">
    <property type="entry name" value="aa-tRNA-synth_II"/>
</dbReference>
<keyword evidence="5 7" id="KW-0030">Aminoacyl-tRNA synthetase</keyword>
<keyword evidence="7 8" id="KW-0460">Magnesium</keyword>
<comment type="cofactor">
    <cofactor evidence="7 8">
        <name>Mg(2+)</name>
        <dbReference type="ChEBI" id="CHEBI:18420"/>
    </cofactor>
    <text evidence="7 8">Binds 3 Mg(2+) ions per subunit.</text>
</comment>
<dbReference type="SUPFAM" id="SSF50249">
    <property type="entry name" value="Nucleic acid-binding proteins"/>
    <property type="match status" value="1"/>
</dbReference>
<dbReference type="SUPFAM" id="SSF55681">
    <property type="entry name" value="Class II aaRS and biotin synthetases"/>
    <property type="match status" value="1"/>
</dbReference>
<dbReference type="GO" id="GO:0004824">
    <property type="term" value="F:lysine-tRNA ligase activity"/>
    <property type="evidence" value="ECO:0007669"/>
    <property type="project" value="UniProtKB-UniRule"/>
</dbReference>
<dbReference type="GO" id="GO:0000049">
    <property type="term" value="F:tRNA binding"/>
    <property type="evidence" value="ECO:0007669"/>
    <property type="project" value="TreeGrafter"/>
</dbReference>
<evidence type="ECO:0000256" key="5">
    <source>
        <dbReference type="ARBA" id="ARBA00023146"/>
    </source>
</evidence>
<comment type="caution">
    <text evidence="10">The sequence shown here is derived from an EMBL/GenBank/DDBJ whole genome shotgun (WGS) entry which is preliminary data.</text>
</comment>
<dbReference type="InterPro" id="IPR018149">
    <property type="entry name" value="Lys-tRNA-synth_II_C"/>
</dbReference>
<organism evidence="10 11">
    <name type="scientific">Candidatus Magasanikbacteria bacterium CG10_big_fil_rev_8_21_14_0_10_40_10</name>
    <dbReference type="NCBI Taxonomy" id="1974648"/>
    <lineage>
        <taxon>Bacteria</taxon>
        <taxon>Candidatus Magasanikiibacteriota</taxon>
    </lineage>
</organism>
<evidence type="ECO:0000256" key="2">
    <source>
        <dbReference type="ARBA" id="ARBA00022723"/>
    </source>
</evidence>
<gene>
    <name evidence="7 10" type="primary">lysS</name>
    <name evidence="10" type="ORF">COU31_00830</name>
</gene>
<dbReference type="PANTHER" id="PTHR42918">
    <property type="entry name" value="LYSYL-TRNA SYNTHETASE"/>
    <property type="match status" value="1"/>
</dbReference>
<evidence type="ECO:0000256" key="6">
    <source>
        <dbReference type="ARBA" id="ARBA00048573"/>
    </source>
</evidence>
<dbReference type="GO" id="GO:0005829">
    <property type="term" value="C:cytosol"/>
    <property type="evidence" value="ECO:0007669"/>
    <property type="project" value="TreeGrafter"/>
</dbReference>
<comment type="subcellular location">
    <subcellularLocation>
        <location evidence="7">Cytoplasm</location>
    </subcellularLocation>
</comment>
<proteinExistence type="inferred from homology"/>
<evidence type="ECO:0000259" key="9">
    <source>
        <dbReference type="PROSITE" id="PS50862"/>
    </source>
</evidence>
<comment type="catalytic activity">
    <reaction evidence="6 7 8">
        <text>tRNA(Lys) + L-lysine + ATP = L-lysyl-tRNA(Lys) + AMP + diphosphate</text>
        <dbReference type="Rhea" id="RHEA:20792"/>
        <dbReference type="Rhea" id="RHEA-COMP:9696"/>
        <dbReference type="Rhea" id="RHEA-COMP:9697"/>
        <dbReference type="ChEBI" id="CHEBI:30616"/>
        <dbReference type="ChEBI" id="CHEBI:32551"/>
        <dbReference type="ChEBI" id="CHEBI:33019"/>
        <dbReference type="ChEBI" id="CHEBI:78442"/>
        <dbReference type="ChEBI" id="CHEBI:78529"/>
        <dbReference type="ChEBI" id="CHEBI:456215"/>
        <dbReference type="EC" id="6.1.1.6"/>
    </reaction>
</comment>